<comment type="caution">
    <text evidence="3">The sequence shown here is derived from an EMBL/GenBank/DDBJ whole genome shotgun (WGS) entry which is preliminary data.</text>
</comment>
<dbReference type="AlphaFoldDB" id="A0ABD1N3D6"/>
<comment type="subcellular location">
    <subcellularLocation>
        <location evidence="1">Nucleus</location>
    </subcellularLocation>
</comment>
<evidence type="ECO:0000313" key="3">
    <source>
        <dbReference type="EMBL" id="KAL2342579.1"/>
    </source>
</evidence>
<dbReference type="GO" id="GO:0006950">
    <property type="term" value="P:response to stress"/>
    <property type="evidence" value="ECO:0007669"/>
    <property type="project" value="UniProtKB-ARBA"/>
</dbReference>
<dbReference type="EMBL" id="JBGMDY010000002">
    <property type="protein sequence ID" value="KAL2342579.1"/>
    <property type="molecule type" value="Genomic_DNA"/>
</dbReference>
<keyword evidence="4" id="KW-1185">Reference proteome</keyword>
<dbReference type="PANTHER" id="PTHR33172">
    <property type="entry name" value="OS08G0516900 PROTEIN"/>
    <property type="match status" value="1"/>
</dbReference>
<evidence type="ECO:0000313" key="4">
    <source>
        <dbReference type="Proteomes" id="UP001603857"/>
    </source>
</evidence>
<reference evidence="3 4" key="1">
    <citation type="submission" date="2024-08" db="EMBL/GenBank/DDBJ databases">
        <title>Insights into the chromosomal genome structure of Flemingia macrophylla.</title>
        <authorList>
            <person name="Ding Y."/>
            <person name="Zhao Y."/>
            <person name="Bi W."/>
            <person name="Wu M."/>
            <person name="Zhao G."/>
            <person name="Gong Y."/>
            <person name="Li W."/>
            <person name="Zhang P."/>
        </authorList>
    </citation>
    <scope>NUCLEOTIDE SEQUENCE [LARGE SCALE GENOMIC DNA]</scope>
    <source>
        <strain evidence="3">DYQJB</strain>
        <tissue evidence="3">Leaf</tissue>
    </source>
</reference>
<dbReference type="Proteomes" id="UP001603857">
    <property type="component" value="Unassembled WGS sequence"/>
</dbReference>
<protein>
    <submittedName>
        <fullName evidence="3">Uncharacterized protein</fullName>
    </submittedName>
</protein>
<dbReference type="InterPro" id="IPR051992">
    <property type="entry name" value="OxStress_Response_Reg"/>
</dbReference>
<evidence type="ECO:0000256" key="2">
    <source>
        <dbReference type="ARBA" id="ARBA00023242"/>
    </source>
</evidence>
<organism evidence="3 4">
    <name type="scientific">Flemingia macrophylla</name>
    <dbReference type="NCBI Taxonomy" id="520843"/>
    <lineage>
        <taxon>Eukaryota</taxon>
        <taxon>Viridiplantae</taxon>
        <taxon>Streptophyta</taxon>
        <taxon>Embryophyta</taxon>
        <taxon>Tracheophyta</taxon>
        <taxon>Spermatophyta</taxon>
        <taxon>Magnoliopsida</taxon>
        <taxon>eudicotyledons</taxon>
        <taxon>Gunneridae</taxon>
        <taxon>Pentapetalae</taxon>
        <taxon>rosids</taxon>
        <taxon>fabids</taxon>
        <taxon>Fabales</taxon>
        <taxon>Fabaceae</taxon>
        <taxon>Papilionoideae</taxon>
        <taxon>50 kb inversion clade</taxon>
        <taxon>NPAAA clade</taxon>
        <taxon>indigoferoid/millettioid clade</taxon>
        <taxon>Phaseoleae</taxon>
        <taxon>Flemingia</taxon>
    </lineage>
</organism>
<name>A0ABD1N3D6_9FABA</name>
<keyword evidence="2" id="KW-0539">Nucleus</keyword>
<accession>A0ABD1N3D6</accession>
<gene>
    <name evidence="3" type="ORF">Fmac_003864</name>
</gene>
<dbReference type="PANTHER" id="PTHR33172:SF103">
    <property type="entry name" value="PROTEIN OXIDATIVE STRESS 3"/>
    <property type="match status" value="1"/>
</dbReference>
<evidence type="ECO:0000256" key="1">
    <source>
        <dbReference type="ARBA" id="ARBA00004123"/>
    </source>
</evidence>
<dbReference type="GO" id="GO:0005634">
    <property type="term" value="C:nucleus"/>
    <property type="evidence" value="ECO:0007669"/>
    <property type="project" value="UniProtKB-SubCell"/>
</dbReference>
<sequence length="259" mass="28347">MMGEKAGQISLKRNVKGIMNGNGAGNTNWVVKEDVNNDVSDSIFNGLISEDSMSSMCSPSSSKLAGGALFSSTSYLSISSSSTHSNNPLFDLSDLRDQLPLKRGLSMFYQGKAQSFSSLASVESIEDLPKKEKSYRKKMKSCDSHKISFTPKATISKKTSRGTFVSMENEGLVLFVSTEMRGKKSGEMGKTCTDHSSFIHGEMRRIEEKVTLATTEKRNCPSEKSPLHHVQDSLLHLHACRDSSRKRCRFTGHSNGSGG</sequence>
<proteinExistence type="predicted"/>